<dbReference type="Pfam" id="PF11691">
    <property type="entry name" value="DUF3288"/>
    <property type="match status" value="1"/>
</dbReference>
<dbReference type="InterPro" id="IPR021705">
    <property type="entry name" value="DUF3288"/>
</dbReference>
<gene>
    <name evidence="1" type="ORF">GS601_18430</name>
</gene>
<proteinExistence type="predicted"/>
<accession>A0A8J7Z2M6</accession>
<dbReference type="EMBL" id="WVIE01000027">
    <property type="protein sequence ID" value="NDJ19242.1"/>
    <property type="molecule type" value="Genomic_DNA"/>
</dbReference>
<comment type="caution">
    <text evidence="1">The sequence shown here is derived from an EMBL/GenBank/DDBJ whole genome shotgun (WGS) entry which is preliminary data.</text>
</comment>
<dbReference type="AlphaFoldDB" id="A0A8J7Z2M6"/>
<organism evidence="1 2">
    <name type="scientific">Myxacorys almedinensis A</name>
    <dbReference type="NCBI Taxonomy" id="2690445"/>
    <lineage>
        <taxon>Bacteria</taxon>
        <taxon>Bacillati</taxon>
        <taxon>Cyanobacteriota</taxon>
        <taxon>Cyanophyceae</taxon>
        <taxon>Leptolyngbyales</taxon>
        <taxon>Leptolyngbyaceae</taxon>
        <taxon>Myxacorys</taxon>
        <taxon>Myxacorys almedinensis</taxon>
    </lineage>
</organism>
<name>A0A8J7Z2M6_9CYAN</name>
<dbReference type="Proteomes" id="UP000646053">
    <property type="component" value="Unassembled WGS sequence"/>
</dbReference>
<reference evidence="1" key="1">
    <citation type="submission" date="2019-12" db="EMBL/GenBank/DDBJ databases">
        <title>High-Quality draft genome sequences of three cyanobacteria isolated from the limestone walls of the Old Cathedral of Coimbra.</title>
        <authorList>
            <person name="Tiago I."/>
            <person name="Soares F."/>
            <person name="Portugal A."/>
        </authorList>
    </citation>
    <scope>NUCLEOTIDE SEQUENCE</scope>
    <source>
        <strain evidence="1">A</strain>
    </source>
</reference>
<dbReference type="RefSeq" id="WP_162424767.1">
    <property type="nucleotide sequence ID" value="NZ_WVIE01000027.1"/>
</dbReference>
<evidence type="ECO:0000313" key="1">
    <source>
        <dbReference type="EMBL" id="NDJ19242.1"/>
    </source>
</evidence>
<evidence type="ECO:0000313" key="2">
    <source>
        <dbReference type="Proteomes" id="UP000646053"/>
    </source>
</evidence>
<protein>
    <submittedName>
        <fullName evidence="1">DUF3288 family protein</fullName>
    </submittedName>
</protein>
<keyword evidence="2" id="KW-1185">Reference proteome</keyword>
<sequence length="95" mass="11202">MAQEQKDQQHPLWSNDRQIVDTLLSGEPTDYNLAELARLKIRYNGFPGARDIQTDLDTLLKQWKLTEDALYERTRQIHETLQVYKGRGAKRDDWS</sequence>